<comment type="subcellular location">
    <subcellularLocation>
        <location evidence="1">Cell envelope</location>
    </subcellularLocation>
</comment>
<proteinExistence type="inferred from homology"/>
<feature type="compositionally biased region" description="Basic and acidic residues" evidence="6">
    <location>
        <begin position="196"/>
        <end position="223"/>
    </location>
</feature>
<evidence type="ECO:0000313" key="8">
    <source>
        <dbReference type="Proteomes" id="UP001204953"/>
    </source>
</evidence>
<evidence type="ECO:0000256" key="4">
    <source>
        <dbReference type="ARBA" id="ARBA00022729"/>
    </source>
</evidence>
<protein>
    <submittedName>
        <fullName evidence="7">Zinc ABC transporter substrate-binding protein</fullName>
    </submittedName>
</protein>
<dbReference type="PRINTS" id="PR00691">
    <property type="entry name" value="ADHESINB"/>
</dbReference>
<dbReference type="InterPro" id="IPR050492">
    <property type="entry name" value="Bact_metal-bind_prot9"/>
</dbReference>
<comment type="similarity">
    <text evidence="5">Belongs to the bacterial solute-binding protein 9 family.</text>
</comment>
<dbReference type="InterPro" id="IPR006127">
    <property type="entry name" value="ZnuA-like"/>
</dbReference>
<evidence type="ECO:0000256" key="2">
    <source>
        <dbReference type="ARBA" id="ARBA00022448"/>
    </source>
</evidence>
<reference evidence="7" key="1">
    <citation type="submission" date="2022-06" db="EMBL/GenBank/DDBJ databases">
        <title>New cyanobacteria of genus Symplocastrum in benthos of Lake Baikal.</title>
        <authorList>
            <person name="Sorokovikova E."/>
            <person name="Tikhonova I."/>
            <person name="Krasnopeev A."/>
            <person name="Evseev P."/>
            <person name="Gladkikh A."/>
            <person name="Belykh O."/>
        </authorList>
    </citation>
    <scope>NUCLEOTIDE SEQUENCE</scope>
    <source>
        <strain evidence="7">BBK-W-15</strain>
    </source>
</reference>
<dbReference type="Gene3D" id="3.40.50.1980">
    <property type="entry name" value="Nitrogenase molybdenum iron protein domain"/>
    <property type="match status" value="2"/>
</dbReference>
<dbReference type="EMBL" id="JAMZMM010000082">
    <property type="protein sequence ID" value="MCP2728925.1"/>
    <property type="molecule type" value="Genomic_DNA"/>
</dbReference>
<dbReference type="GO" id="GO:0030001">
    <property type="term" value="P:metal ion transport"/>
    <property type="evidence" value="ECO:0007669"/>
    <property type="project" value="InterPro"/>
</dbReference>
<dbReference type="SUPFAM" id="SSF53807">
    <property type="entry name" value="Helical backbone' metal receptor"/>
    <property type="match status" value="1"/>
</dbReference>
<keyword evidence="2 5" id="KW-0813">Transport</keyword>
<dbReference type="Proteomes" id="UP001204953">
    <property type="component" value="Unassembled WGS sequence"/>
</dbReference>
<dbReference type="GO" id="GO:0046872">
    <property type="term" value="F:metal ion binding"/>
    <property type="evidence" value="ECO:0007669"/>
    <property type="project" value="UniProtKB-KW"/>
</dbReference>
<name>A0AAE3KLV6_9CYAN</name>
<evidence type="ECO:0000256" key="5">
    <source>
        <dbReference type="RuleBase" id="RU003512"/>
    </source>
</evidence>
<keyword evidence="4" id="KW-0732">Signal</keyword>
<dbReference type="InterPro" id="IPR006129">
    <property type="entry name" value="AdhesinB"/>
</dbReference>
<evidence type="ECO:0000313" key="7">
    <source>
        <dbReference type="EMBL" id="MCP2728925.1"/>
    </source>
</evidence>
<gene>
    <name evidence="7" type="ORF">NJ959_10695</name>
</gene>
<comment type="caution">
    <text evidence="7">The sequence shown here is derived from an EMBL/GenBank/DDBJ whole genome shotgun (WGS) entry which is preliminary data.</text>
</comment>
<dbReference type="GO" id="GO:0007155">
    <property type="term" value="P:cell adhesion"/>
    <property type="evidence" value="ECO:0007669"/>
    <property type="project" value="InterPro"/>
</dbReference>
<evidence type="ECO:0000256" key="3">
    <source>
        <dbReference type="ARBA" id="ARBA00022723"/>
    </source>
</evidence>
<dbReference type="PRINTS" id="PR00690">
    <property type="entry name" value="ADHESNFAMILY"/>
</dbReference>
<dbReference type="AlphaFoldDB" id="A0AAE3KLV6"/>
<accession>A0AAE3KLV6</accession>
<dbReference type="InterPro" id="IPR006128">
    <property type="entry name" value="Lipoprotein_PsaA-like"/>
</dbReference>
<evidence type="ECO:0000256" key="6">
    <source>
        <dbReference type="SAM" id="MobiDB-lite"/>
    </source>
</evidence>
<dbReference type="GO" id="GO:0030313">
    <property type="term" value="C:cell envelope"/>
    <property type="evidence" value="ECO:0007669"/>
    <property type="project" value="UniProtKB-SubCell"/>
</dbReference>
<keyword evidence="3" id="KW-0479">Metal-binding</keyword>
<dbReference type="Pfam" id="PF01297">
    <property type="entry name" value="ZnuA"/>
    <property type="match status" value="1"/>
</dbReference>
<dbReference type="PANTHER" id="PTHR42953">
    <property type="entry name" value="HIGH-AFFINITY ZINC UPTAKE SYSTEM PROTEIN ZNUA-RELATED"/>
    <property type="match status" value="1"/>
</dbReference>
<organism evidence="7 8">
    <name type="scientific">Limnofasciculus baicalensis BBK-W-15</name>
    <dbReference type="NCBI Taxonomy" id="2699891"/>
    <lineage>
        <taxon>Bacteria</taxon>
        <taxon>Bacillati</taxon>
        <taxon>Cyanobacteriota</taxon>
        <taxon>Cyanophyceae</taxon>
        <taxon>Coleofasciculales</taxon>
        <taxon>Coleofasciculaceae</taxon>
        <taxon>Limnofasciculus</taxon>
        <taxon>Limnofasciculus baicalensis</taxon>
    </lineage>
</organism>
<keyword evidence="8" id="KW-1185">Reference proteome</keyword>
<feature type="region of interest" description="Disordered" evidence="6">
    <location>
        <begin position="196"/>
        <end position="233"/>
    </location>
</feature>
<sequence>MCKLTHQPSYGIQIIDSTNWVSGKKPAPPDEIGEKFPASMCYDNDYHYCNSVVSLMLQNLKFRHLASFALVMGLCGCNTPPPTTVTNSSPANSEATASGNRPLVVATTSVLCDLTKQIAQDTIDLKCLVNPGEDPHVYQPKPEDRKAIENAKLILYGGYDFDSSLIKLVKAASNPVPKIAVHEVAVPKPIMGEAHEHGEEEGHEDKGEGHEDKKGEGKNHAEAETAPDPHVWHNAQNGIKMVETISDSLEKLVPDSATLYDTNTKKITDELTKVDSWIKSTIATIPPGQRKLITTHDALGYYVKAYSLELEGALSGLSTETKPTAGRVTELVKAIKQANVPTIFAETTVNPKLIEAVAKEAKVKVSDRELYADGLGDKGTEGETYQGILKANTRTIVEGLGGKYTPFQ</sequence>
<evidence type="ECO:0000256" key="1">
    <source>
        <dbReference type="ARBA" id="ARBA00004196"/>
    </source>
</evidence>
<dbReference type="PANTHER" id="PTHR42953:SF1">
    <property type="entry name" value="METAL-BINDING PROTEIN HI_0362-RELATED"/>
    <property type="match status" value="1"/>
</dbReference>